<keyword evidence="6" id="KW-0285">Flavoprotein</keyword>
<comment type="cofactor">
    <cofactor evidence="3">
        <name>FAD</name>
        <dbReference type="ChEBI" id="CHEBI:57692"/>
    </cofactor>
</comment>
<dbReference type="Proteomes" id="UP000532194">
    <property type="component" value="Unassembled WGS sequence"/>
</dbReference>
<gene>
    <name evidence="18" type="ORF">G1C95_1495</name>
</gene>
<dbReference type="PROSITE" id="PS51278">
    <property type="entry name" value="GATASE_TYPE_2"/>
    <property type="match status" value="1"/>
</dbReference>
<dbReference type="CDD" id="cd00713">
    <property type="entry name" value="GltS"/>
    <property type="match status" value="1"/>
</dbReference>
<sequence length="1562" mass="171346">MDSETSPTYAGVTLRRLFDKEPWGCMPRPKTLKVVSVTFHAPLDLTIHKSQGMYDPGAEHDACGVGMVTTLNKRPERKIVEDAIEVLVNLNHRGAVGAEENTGDGAGILMSMPDEFMRATLGELGVELPEPGHYAAGIAFLDRDIAASGQQEQAIATIAEEEGLEVLAWRVVPTNPDGLGLQALATMPSFKTLVLADPERKLAGIELDRKTFRVRKRVEHEVGVYFASLSARTITYKGMLTTMQLKPFFPDLSDERMKAVVAIVHSRFSTNTFPSWPLAQPFRQLAHNGEINTIQGNRNWLSAREGRLSSELLGEFKPLLPIATPGYSDSGTFDECLELLHLSGRSMPHAISMMLPPAWEKNPDLDPDVRAFYEYNNTLIEPWDGPAHIIFTDGTQVGALLDRNGFRPGRWQLTDDGYLVLASEAGVLPEVAPEHVKANGRLEPGKMFLVDTAEGRMIPDEEIKKSLAAQHPYRQWVEGNSVELSDLPAREHVSHSGQSVQRRQRAFGYTEEDLKLILAPMANTGKEPLGSMGNDTPLPALSKNSRMLFDYFTQKFAQVTNPPLDWEREEVVTCLESAIGPEPNLLADSELHAKKILIPLPVINSDEMAQLKRLDRAKILGGYYKPYVVKGLYQVAGGGKALKSRLDEIFAEIDEAIEDGSNFIVLSDRESDHTWGPIPSLLLTSAVQHHLLRKHTRTQISLAVEAGDVREIHHVALLIAYGAACVNPYLAFESVEDLARTGYVKVDEQTAVKNVTKALSTGVLKIMAKMGVSTIMSYRGAQLFEAVGLKQDLIDEYFTGTTSRVGGAGLDEIAEEVAIRHRVAYPNQWTATPHRNLRTGGQYKWRRTGEDHLNDPEAIFLLQQSTQRGDYGMFKKYSAHINDTSNRLMTLRGLMKFNNKRKPIDISEVEPASEIVKRFSTGAMSYGSISLEAHETLAIAMNRIGARSNSGEGGESPERLRDDERVSKIKQIASARFGVTSDYLVHATDLQIKLAQGAKPGEGGHLPGAKVPPWIAKVRHATPGVELISPPPHHDIYSIEDLKQLINDAKMANPKARVHVKLVSEFGVGTIAAGVAKCHADVVLISGYDGGTGAAPLNAIKHAGTPWEIGLSETQQTLILNGLRSRIVVQCDGELKTGRDVVIAALLGAEEFGFATAALIVEGCVMMRACQKNTCPQGIATQDPELRARFRGKPEHVINFFMFIAEEVREILAQLGFRTLEEAVGHVECLDQDEAIKRWKADGIDLTNVLMQPGPVPGTILHNTEPQNHELEKALDNKLIKLAQPALDNKEPVRIEMPIRNVNRTLGTMVGYEITRRYGEEGLPDDTIDMTFHGAGGQSIGAFIPKGETMRIYGEVNDYAGKGLSGGRMIVRPEEGVTFDHHENVIAGNVTGFGATSGEMFVAGRAGERFAVRNGGATFVVEGVGDHGCEYMTGGTVVVLGPTGRNFGAGFSGGNAYVLDLDMAHVNPSAAKNGSLIFSPLTDEESERVKALVKRHAEETGSEFASDLLATWERSAKRFTHIVPKQFVAMTQAMEDAKKNNIDFNEPGVWEQTYERVMEGAR</sequence>
<dbReference type="GO" id="GO:0015930">
    <property type="term" value="F:glutamate synthase activity"/>
    <property type="evidence" value="ECO:0007669"/>
    <property type="project" value="InterPro"/>
</dbReference>
<evidence type="ECO:0000256" key="14">
    <source>
        <dbReference type="ARBA" id="ARBA00023164"/>
    </source>
</evidence>
<keyword evidence="9" id="KW-0274">FAD</keyword>
<dbReference type="SUPFAM" id="SSF56235">
    <property type="entry name" value="N-terminal nucleophile aminohydrolases (Ntn hydrolases)"/>
    <property type="match status" value="1"/>
</dbReference>
<keyword evidence="8" id="KW-0479">Metal-binding</keyword>
<protein>
    <submittedName>
        <fullName evidence="18">Glutamate synthase</fullName>
    </submittedName>
</protein>
<dbReference type="Gene3D" id="3.60.20.10">
    <property type="entry name" value="Glutamine Phosphoribosylpyrophosphate, subunit 1, domain 1"/>
    <property type="match status" value="1"/>
</dbReference>
<keyword evidence="19" id="KW-1185">Reference proteome</keyword>
<dbReference type="Pfam" id="PF04898">
    <property type="entry name" value="Glu_syn_central"/>
    <property type="match status" value="1"/>
</dbReference>
<dbReference type="Pfam" id="PF01493">
    <property type="entry name" value="GXGXG"/>
    <property type="match status" value="1"/>
</dbReference>
<evidence type="ECO:0000256" key="6">
    <source>
        <dbReference type="ARBA" id="ARBA00022630"/>
    </source>
</evidence>
<dbReference type="PANTHER" id="PTHR11938:SF133">
    <property type="entry name" value="GLUTAMATE SYNTHASE (NADH)"/>
    <property type="match status" value="1"/>
</dbReference>
<reference evidence="18 19" key="1">
    <citation type="submission" date="2020-02" db="EMBL/GenBank/DDBJ databases">
        <title>Characterization of phylogenetic diversity of novel bifidobacterial species isolated in Czech ZOOs.</title>
        <authorList>
            <person name="Lugli G.A."/>
            <person name="Vera N.B."/>
            <person name="Ventura M."/>
        </authorList>
    </citation>
    <scope>NUCLEOTIDE SEQUENCE [LARGE SCALE GENOMIC DNA]</scope>
    <source>
        <strain evidence="18 19">DSM 109957</strain>
    </source>
</reference>
<dbReference type="FunFam" id="3.20.20.70:FF:000053">
    <property type="entry name" value="Glutamate synthase large subunit"/>
    <property type="match status" value="1"/>
</dbReference>
<proteinExistence type="inferred from homology"/>
<comment type="similarity">
    <text evidence="4">Belongs to the glutamate synthase family.</text>
</comment>
<evidence type="ECO:0000256" key="15">
    <source>
        <dbReference type="ARBA" id="ARBA00023291"/>
    </source>
</evidence>
<dbReference type="Pfam" id="PF01645">
    <property type="entry name" value="Glu_synthase"/>
    <property type="match status" value="1"/>
</dbReference>
<comment type="pathway">
    <text evidence="16">Amino-acid biosynthesis.</text>
</comment>
<keyword evidence="13" id="KW-0411">Iron-sulfur</keyword>
<dbReference type="Pfam" id="PF00310">
    <property type="entry name" value="GATase_2"/>
    <property type="match status" value="1"/>
</dbReference>
<dbReference type="NCBIfam" id="NF008730">
    <property type="entry name" value="PRK11750.1"/>
    <property type="match status" value="1"/>
</dbReference>
<dbReference type="GO" id="GO:0006537">
    <property type="term" value="P:glutamate biosynthetic process"/>
    <property type="evidence" value="ECO:0007669"/>
    <property type="project" value="UniProtKB-KW"/>
</dbReference>
<dbReference type="InterPro" id="IPR017932">
    <property type="entry name" value="GATase_2_dom"/>
</dbReference>
<evidence type="ECO:0000313" key="18">
    <source>
        <dbReference type="EMBL" id="NMM94308.1"/>
    </source>
</evidence>
<dbReference type="FunFam" id="2.160.20.60:FF:000001">
    <property type="entry name" value="Glutamate synthase, large subunit"/>
    <property type="match status" value="1"/>
</dbReference>
<dbReference type="EMBL" id="JAAIII010000004">
    <property type="protein sequence ID" value="NMM94308.1"/>
    <property type="molecule type" value="Genomic_DNA"/>
</dbReference>
<evidence type="ECO:0000256" key="10">
    <source>
        <dbReference type="ARBA" id="ARBA00022962"/>
    </source>
</evidence>
<evidence type="ECO:0000256" key="9">
    <source>
        <dbReference type="ARBA" id="ARBA00022827"/>
    </source>
</evidence>
<dbReference type="InterPro" id="IPR002932">
    <property type="entry name" value="Glu_synthdom"/>
</dbReference>
<keyword evidence="11" id="KW-0560">Oxidoreductase</keyword>
<dbReference type="InterPro" id="IPR013785">
    <property type="entry name" value="Aldolase_TIM"/>
</dbReference>
<accession>A0A7Y0HT66</accession>
<evidence type="ECO:0000256" key="8">
    <source>
        <dbReference type="ARBA" id="ARBA00022723"/>
    </source>
</evidence>
<evidence type="ECO:0000256" key="13">
    <source>
        <dbReference type="ARBA" id="ARBA00023014"/>
    </source>
</evidence>
<keyword evidence="7" id="KW-0288">FMN</keyword>
<dbReference type="GO" id="GO:0046872">
    <property type="term" value="F:metal ion binding"/>
    <property type="evidence" value="ECO:0007669"/>
    <property type="project" value="UniProtKB-KW"/>
</dbReference>
<dbReference type="InterPro" id="IPR036485">
    <property type="entry name" value="Glu_synth_asu_C_sf"/>
</dbReference>
<evidence type="ECO:0000256" key="11">
    <source>
        <dbReference type="ARBA" id="ARBA00023002"/>
    </source>
</evidence>
<dbReference type="CDD" id="cd02808">
    <property type="entry name" value="GltS_FMN"/>
    <property type="match status" value="1"/>
</dbReference>
<evidence type="ECO:0000256" key="5">
    <source>
        <dbReference type="ARBA" id="ARBA00022605"/>
    </source>
</evidence>
<keyword evidence="10" id="KW-0315">Glutamine amidotransferase</keyword>
<keyword evidence="15" id="KW-0003">3Fe-4S</keyword>
<comment type="cofactor">
    <cofactor evidence="1">
        <name>FMN</name>
        <dbReference type="ChEBI" id="CHEBI:58210"/>
    </cofactor>
</comment>
<evidence type="ECO:0000256" key="16">
    <source>
        <dbReference type="ARBA" id="ARBA00029440"/>
    </source>
</evidence>
<name>A0A7Y0HT66_9BIFI</name>
<dbReference type="InterPro" id="IPR006982">
    <property type="entry name" value="Glu_synth_centr_N"/>
</dbReference>
<evidence type="ECO:0000256" key="4">
    <source>
        <dbReference type="ARBA" id="ARBA00009716"/>
    </source>
</evidence>
<dbReference type="GO" id="GO:0019676">
    <property type="term" value="P:ammonia assimilation cycle"/>
    <property type="evidence" value="ECO:0007669"/>
    <property type="project" value="TreeGrafter"/>
</dbReference>
<dbReference type="Gene3D" id="2.160.20.60">
    <property type="entry name" value="Glutamate synthase, alpha subunit, C-terminal domain"/>
    <property type="match status" value="1"/>
</dbReference>
<evidence type="ECO:0000256" key="7">
    <source>
        <dbReference type="ARBA" id="ARBA00022643"/>
    </source>
</evidence>
<dbReference type="InterPro" id="IPR029055">
    <property type="entry name" value="Ntn_hydrolases_N"/>
</dbReference>
<evidence type="ECO:0000256" key="3">
    <source>
        <dbReference type="ARBA" id="ARBA00001974"/>
    </source>
</evidence>
<dbReference type="Gene3D" id="3.20.20.70">
    <property type="entry name" value="Aldolase class I"/>
    <property type="match status" value="2"/>
</dbReference>
<keyword evidence="14" id="KW-0314">Glutamate biosynthesis</keyword>
<dbReference type="FunFam" id="3.60.20.10:FF:000001">
    <property type="entry name" value="Glutamate synthase, large subunit"/>
    <property type="match status" value="1"/>
</dbReference>
<comment type="caution">
    <text evidence="18">The sequence shown here is derived from an EMBL/GenBank/DDBJ whole genome shotgun (WGS) entry which is preliminary data.</text>
</comment>
<comment type="cofactor">
    <cofactor evidence="2">
        <name>[3Fe-4S] cluster</name>
        <dbReference type="ChEBI" id="CHEBI:21137"/>
    </cofactor>
</comment>
<organism evidence="18 19">
    <name type="scientific">Bifidobacterium oedipodis</name>
    <dbReference type="NCBI Taxonomy" id="2675322"/>
    <lineage>
        <taxon>Bacteria</taxon>
        <taxon>Bacillati</taxon>
        <taxon>Actinomycetota</taxon>
        <taxon>Actinomycetes</taxon>
        <taxon>Bifidobacteriales</taxon>
        <taxon>Bifidobacteriaceae</taxon>
        <taxon>Bifidobacterium</taxon>
    </lineage>
</organism>
<evidence type="ECO:0000256" key="12">
    <source>
        <dbReference type="ARBA" id="ARBA00023004"/>
    </source>
</evidence>
<feature type="domain" description="Glutamine amidotransferase type-2" evidence="17">
    <location>
        <begin position="63"/>
        <end position="453"/>
    </location>
</feature>
<dbReference type="FunFam" id="3.20.20.70:FF:000031">
    <property type="entry name" value="Glutamate synthase 1 [NADH]"/>
    <property type="match status" value="1"/>
</dbReference>
<dbReference type="SUPFAM" id="SSF51395">
    <property type="entry name" value="FMN-linked oxidoreductases"/>
    <property type="match status" value="1"/>
</dbReference>
<dbReference type="GO" id="GO:0051538">
    <property type="term" value="F:3 iron, 4 sulfur cluster binding"/>
    <property type="evidence" value="ECO:0007669"/>
    <property type="project" value="UniProtKB-KW"/>
</dbReference>
<dbReference type="SUPFAM" id="SSF69336">
    <property type="entry name" value="Alpha subunit of glutamate synthase, C-terminal domain"/>
    <property type="match status" value="1"/>
</dbReference>
<keyword evidence="12" id="KW-0408">Iron</keyword>
<evidence type="ECO:0000313" key="19">
    <source>
        <dbReference type="Proteomes" id="UP000532194"/>
    </source>
</evidence>
<dbReference type="PANTHER" id="PTHR11938">
    <property type="entry name" value="FAD NADPH DEHYDROGENASE/OXIDOREDUCTASE"/>
    <property type="match status" value="1"/>
</dbReference>
<evidence type="ECO:0000256" key="1">
    <source>
        <dbReference type="ARBA" id="ARBA00001917"/>
    </source>
</evidence>
<keyword evidence="5" id="KW-0028">Amino-acid biosynthesis</keyword>
<dbReference type="CDD" id="cd00982">
    <property type="entry name" value="gltB_C"/>
    <property type="match status" value="1"/>
</dbReference>
<evidence type="ECO:0000259" key="17">
    <source>
        <dbReference type="PROSITE" id="PS51278"/>
    </source>
</evidence>
<evidence type="ECO:0000256" key="2">
    <source>
        <dbReference type="ARBA" id="ARBA00001927"/>
    </source>
</evidence>
<dbReference type="InterPro" id="IPR050711">
    <property type="entry name" value="ET-N_metabolism_enzyme"/>
</dbReference>
<dbReference type="InterPro" id="IPR002489">
    <property type="entry name" value="Glu_synth_asu_C"/>
</dbReference>